<evidence type="ECO:0000256" key="1">
    <source>
        <dbReference type="SAM" id="MobiDB-lite"/>
    </source>
</evidence>
<dbReference type="GeneID" id="80536434"/>
<evidence type="ECO:0000313" key="2">
    <source>
        <dbReference type="EMBL" id="QIK03934.1"/>
    </source>
</evidence>
<proteinExistence type="predicted"/>
<dbReference type="RefSeq" id="YP_010798290.1">
    <property type="nucleotide sequence ID" value="NC_076399.1"/>
</dbReference>
<feature type="region of interest" description="Disordered" evidence="1">
    <location>
        <begin position="1"/>
        <end position="44"/>
    </location>
</feature>
<evidence type="ECO:0000313" key="3">
    <source>
        <dbReference type="Proteomes" id="UP000677530"/>
    </source>
</evidence>
<feature type="compositionally biased region" description="Basic residues" evidence="1">
    <location>
        <begin position="1"/>
        <end position="38"/>
    </location>
</feature>
<reference evidence="2" key="1">
    <citation type="submission" date="2019-04" db="EMBL/GenBank/DDBJ databases">
        <title>The virome of wild rodents.</title>
        <authorList>
            <person name="Babkin I.V."/>
            <person name="Tikunov A."/>
            <person name="Tikunova N.V."/>
        </authorList>
    </citation>
    <scope>NUCLEOTIDE SEQUENCE</scope>
    <source>
        <strain evidence="2">MR-110</strain>
    </source>
</reference>
<accession>A0A6G7SM07</accession>
<dbReference type="EMBL" id="MK738141">
    <property type="protein sequence ID" value="QIK03934.1"/>
    <property type="molecule type" value="Genomic_DNA"/>
</dbReference>
<dbReference type="KEGG" id="vg:80536434"/>
<dbReference type="Proteomes" id="UP000677530">
    <property type="component" value="Segment"/>
</dbReference>
<organism evidence="2 3">
    <name type="scientific">Northern red-backed vole stool-associated gemycircularvirus 110</name>
    <dbReference type="NCBI Taxonomy" id="2714170"/>
    <lineage>
        <taxon>Viruses</taxon>
        <taxon>Monodnaviria</taxon>
        <taxon>Shotokuvirae</taxon>
        <taxon>Cressdnaviricota</taxon>
        <taxon>Repensiviricetes</taxon>
        <taxon>Geplafuvirales</taxon>
        <taxon>Genomoviridae</taxon>
        <taxon>Gemycircularvirus</taxon>
        <taxon>Gemycircularvirus rebac1</taxon>
    </lineage>
</organism>
<name>A0A6G7SM07_9VIRU</name>
<protein>
    <submittedName>
        <fullName evidence="2">Capsid protein</fullName>
    </submittedName>
</protein>
<keyword evidence="3" id="KW-1185">Reference proteome</keyword>
<sequence length="309" mass="35092">MAKLSRYRRSHRPKTSHRGRAPARRRSNRRSTVKRRSYTRSTRVTNRRILNVSSRKKRDTMRPVGFPSLVPADKIEGPYNITGNFALTVLGWIATARGNEVNSADDPSTIFDASTRTSTTCFMRGLKENIELSTSTGTAWQWRRICFTFKSFDIISVAGINQLLFHEDTSGIRRSMHSLTSASPEAVGVFGNLQSLLFKGRLNTDYANFFTAATDPHRVNVRYDQTRMIKSGNERGTLRNVKLWHPMGKNLIYDDDELGGETEEGFLSTRGSGSMGDYYVIDFFRPANIAGIDDVIRFDPTATLYWHEK</sequence>